<organism evidence="3 4">
    <name type="scientific">Sphingobacterium phlebotomi</name>
    <dbReference type="NCBI Taxonomy" id="2605433"/>
    <lineage>
        <taxon>Bacteria</taxon>
        <taxon>Pseudomonadati</taxon>
        <taxon>Bacteroidota</taxon>
        <taxon>Sphingobacteriia</taxon>
        <taxon>Sphingobacteriales</taxon>
        <taxon>Sphingobacteriaceae</taxon>
        <taxon>Sphingobacterium</taxon>
    </lineage>
</organism>
<dbReference type="InterPro" id="IPR055080">
    <property type="entry name" value="Gal80p-like_C"/>
</dbReference>
<dbReference type="InterPro" id="IPR000683">
    <property type="entry name" value="Gfo/Idh/MocA-like_OxRdtase_N"/>
</dbReference>
<name>A0A5D4HA26_9SPHI</name>
<evidence type="ECO:0000313" key="3">
    <source>
        <dbReference type="EMBL" id="TYR37487.1"/>
    </source>
</evidence>
<evidence type="ECO:0000259" key="1">
    <source>
        <dbReference type="Pfam" id="PF01408"/>
    </source>
</evidence>
<dbReference type="PANTHER" id="PTHR43708:SF1">
    <property type="entry name" value="GALACTOSE_LACTOSE METABOLISM REGULATORY PROTEIN GAL80"/>
    <property type="match status" value="1"/>
</dbReference>
<dbReference type="Gene3D" id="3.30.360.10">
    <property type="entry name" value="Dihydrodipicolinate Reductase, domain 2"/>
    <property type="match status" value="1"/>
</dbReference>
<evidence type="ECO:0000259" key="2">
    <source>
        <dbReference type="Pfam" id="PF22685"/>
    </source>
</evidence>
<dbReference type="AlphaFoldDB" id="A0A5D4HA26"/>
<dbReference type="EMBL" id="VTAV01000002">
    <property type="protein sequence ID" value="TYR37487.1"/>
    <property type="molecule type" value="Genomic_DNA"/>
</dbReference>
<dbReference type="Pfam" id="PF01408">
    <property type="entry name" value="GFO_IDH_MocA"/>
    <property type="match status" value="1"/>
</dbReference>
<sequence>MNKSKIRIGFIGLNPDKQWASIAHIPALGTLVEEFEIVGVANSTYQSAKKSAEAFQIPLAFENAQALILSDEIDLVVITVKVPHHYELVKAALGAGKHVYCEHPLGNGLEETKALAALAAQKNVVAVVGTQLVAAPELLYLQQLINEGYVGRVLSSTLNGSVNNWGDNVISHNYYINDKSFGATLFTVPFAHTLAGVIKVLGGFGKFKAEMYNNFTSVKVTDTDEIKSKTTEDQILVIGAFKSGAAFSAHYRGGINATSLVWEINGTEGDIQVTSSSGHAQLLGLKILGKKSDEKELKNLIPPAEMYQGLPDDPLVRNVAAIYRLAAGDIRNDTRNAPTFEDAAKLHQVLSSIEKSASI</sequence>
<dbReference type="SUPFAM" id="SSF55347">
    <property type="entry name" value="Glyceraldehyde-3-phosphate dehydrogenase-like, C-terminal domain"/>
    <property type="match status" value="1"/>
</dbReference>
<dbReference type="Pfam" id="PF22685">
    <property type="entry name" value="Gal80p_C-like"/>
    <property type="match status" value="1"/>
</dbReference>
<keyword evidence="4" id="KW-1185">Reference proteome</keyword>
<reference evidence="3 4" key="1">
    <citation type="submission" date="2019-08" db="EMBL/GenBank/DDBJ databases">
        <title>Phlebobacter frassis gen. nov. sp. nov., a new member of family Sphingobacteriaceae isolated from sand fly rearing media.</title>
        <authorList>
            <person name="Kakumanu M.L."/>
            <person name="Marayati B.F."/>
            <person name="Wada-Katsumata A."/>
            <person name="Wasserberg G."/>
            <person name="Schal C."/>
            <person name="Apperson C.S."/>
            <person name="Ponnusamy L."/>
        </authorList>
    </citation>
    <scope>NUCLEOTIDE SEQUENCE [LARGE SCALE GENOMIC DNA]</scope>
    <source>
        <strain evidence="3 4">SSI9</strain>
    </source>
</reference>
<dbReference type="GO" id="GO:0000166">
    <property type="term" value="F:nucleotide binding"/>
    <property type="evidence" value="ECO:0007669"/>
    <property type="project" value="InterPro"/>
</dbReference>
<evidence type="ECO:0000313" key="4">
    <source>
        <dbReference type="Proteomes" id="UP000322362"/>
    </source>
</evidence>
<dbReference type="Proteomes" id="UP000322362">
    <property type="component" value="Unassembled WGS sequence"/>
</dbReference>
<dbReference type="SUPFAM" id="SSF51735">
    <property type="entry name" value="NAD(P)-binding Rossmann-fold domains"/>
    <property type="match status" value="1"/>
</dbReference>
<dbReference type="RefSeq" id="WP_148918228.1">
    <property type="nucleotide sequence ID" value="NZ_VTAV01000002.1"/>
</dbReference>
<dbReference type="PANTHER" id="PTHR43708">
    <property type="entry name" value="CONSERVED EXPRESSED OXIDOREDUCTASE (EUROFUNG)"/>
    <property type="match status" value="1"/>
</dbReference>
<proteinExistence type="predicted"/>
<dbReference type="Gene3D" id="3.40.50.720">
    <property type="entry name" value="NAD(P)-binding Rossmann-like Domain"/>
    <property type="match status" value="1"/>
</dbReference>
<dbReference type="InterPro" id="IPR036291">
    <property type="entry name" value="NAD(P)-bd_dom_sf"/>
</dbReference>
<dbReference type="InterPro" id="IPR051317">
    <property type="entry name" value="Gfo/Idh/MocA_oxidoreduct"/>
</dbReference>
<protein>
    <submittedName>
        <fullName evidence="3">Gfo/Idh/MocA family oxidoreductase</fullName>
    </submittedName>
</protein>
<feature type="domain" description="Gal80p-like C-terminal" evidence="2">
    <location>
        <begin position="136"/>
        <end position="274"/>
    </location>
</feature>
<feature type="domain" description="Gfo/Idh/MocA-like oxidoreductase N-terminal" evidence="1">
    <location>
        <begin position="7"/>
        <end position="129"/>
    </location>
</feature>
<comment type="caution">
    <text evidence="3">The sequence shown here is derived from an EMBL/GenBank/DDBJ whole genome shotgun (WGS) entry which is preliminary data.</text>
</comment>
<gene>
    <name evidence="3" type="ORF">FXV77_05635</name>
</gene>
<accession>A0A5D4HA26</accession>